<evidence type="ECO:0000313" key="11">
    <source>
        <dbReference type="EMBL" id="KAL3613044.1"/>
    </source>
</evidence>
<evidence type="ECO:0000256" key="3">
    <source>
        <dbReference type="ARBA" id="ARBA00022676"/>
    </source>
</evidence>
<evidence type="ECO:0000256" key="4">
    <source>
        <dbReference type="ARBA" id="ARBA00022679"/>
    </source>
</evidence>
<evidence type="ECO:0000256" key="7">
    <source>
        <dbReference type="ARBA" id="ARBA00022989"/>
    </source>
</evidence>
<dbReference type="GO" id="GO:0016757">
    <property type="term" value="F:glycosyltransferase activity"/>
    <property type="evidence" value="ECO:0007669"/>
    <property type="project" value="UniProtKB-KW"/>
</dbReference>
<keyword evidence="2" id="KW-0813">Transport</keyword>
<keyword evidence="8 9" id="KW-0472">Membrane</keyword>
<name>A0ABD3B716_9LAMI</name>
<evidence type="ECO:0000256" key="5">
    <source>
        <dbReference type="ARBA" id="ARBA00022692"/>
    </source>
</evidence>
<dbReference type="Proteomes" id="UP001632038">
    <property type="component" value="Unassembled WGS sequence"/>
</dbReference>
<dbReference type="SUPFAM" id="SSF52540">
    <property type="entry name" value="P-loop containing nucleoside triphosphate hydrolases"/>
    <property type="match status" value="1"/>
</dbReference>
<dbReference type="GO" id="GO:0005789">
    <property type="term" value="C:endoplasmic reticulum membrane"/>
    <property type="evidence" value="ECO:0007669"/>
    <property type="project" value="UniProtKB-SubCell"/>
</dbReference>
<keyword evidence="6" id="KW-0256">Endoplasmic reticulum</keyword>
<keyword evidence="12" id="KW-1185">Reference proteome</keyword>
<evidence type="ECO:0000256" key="9">
    <source>
        <dbReference type="SAM" id="Phobius"/>
    </source>
</evidence>
<evidence type="ECO:0000313" key="12">
    <source>
        <dbReference type="Proteomes" id="UP001632038"/>
    </source>
</evidence>
<reference evidence="12" key="1">
    <citation type="journal article" date="2024" name="IScience">
        <title>Strigolactones Initiate the Formation of Haustorium-like Structures in Castilleja.</title>
        <authorList>
            <person name="Buerger M."/>
            <person name="Peterson D."/>
            <person name="Chory J."/>
        </authorList>
    </citation>
    <scope>NUCLEOTIDE SEQUENCE [LARGE SCALE GENOMIC DNA]</scope>
</reference>
<organism evidence="11 12">
    <name type="scientific">Castilleja foliolosa</name>
    <dbReference type="NCBI Taxonomy" id="1961234"/>
    <lineage>
        <taxon>Eukaryota</taxon>
        <taxon>Viridiplantae</taxon>
        <taxon>Streptophyta</taxon>
        <taxon>Embryophyta</taxon>
        <taxon>Tracheophyta</taxon>
        <taxon>Spermatophyta</taxon>
        <taxon>Magnoliopsida</taxon>
        <taxon>eudicotyledons</taxon>
        <taxon>Gunneridae</taxon>
        <taxon>Pentapetalae</taxon>
        <taxon>asterids</taxon>
        <taxon>lamiids</taxon>
        <taxon>Lamiales</taxon>
        <taxon>Orobanchaceae</taxon>
        <taxon>Pedicularideae</taxon>
        <taxon>Castillejinae</taxon>
        <taxon>Castilleja</taxon>
    </lineage>
</organism>
<keyword evidence="3" id="KW-0328">Glycosyltransferase</keyword>
<evidence type="ECO:0000256" key="1">
    <source>
        <dbReference type="ARBA" id="ARBA00004477"/>
    </source>
</evidence>
<dbReference type="PANTHER" id="PTHR43023">
    <property type="entry name" value="PROTEIN TRIGALACTOSYLDIACYLGLYCEROL 3, CHLOROPLASTIC"/>
    <property type="match status" value="1"/>
</dbReference>
<gene>
    <name evidence="11" type="ORF">CASFOL_043115</name>
</gene>
<dbReference type="Pfam" id="PF00005">
    <property type="entry name" value="ABC_tran"/>
    <property type="match status" value="1"/>
</dbReference>
<keyword evidence="7 9" id="KW-1133">Transmembrane helix</keyword>
<feature type="domain" description="ABC transporter" evidence="10">
    <location>
        <begin position="227"/>
        <end position="311"/>
    </location>
</feature>
<evidence type="ECO:0000259" key="10">
    <source>
        <dbReference type="Pfam" id="PF00005"/>
    </source>
</evidence>
<accession>A0ABD3B716</accession>
<keyword evidence="5 9" id="KW-0812">Transmembrane</keyword>
<dbReference type="PANTHER" id="PTHR43023:SF3">
    <property type="entry name" value="PROTEIN TRIGALACTOSYLDIACYLGLYCEROL 3, CHLOROPLASTIC"/>
    <property type="match status" value="1"/>
</dbReference>
<dbReference type="InterPro" id="IPR003439">
    <property type="entry name" value="ABC_transporter-like_ATP-bd"/>
</dbReference>
<dbReference type="AlphaFoldDB" id="A0ABD3B716"/>
<keyword evidence="4" id="KW-0808">Transferase</keyword>
<comment type="subcellular location">
    <subcellularLocation>
        <location evidence="1">Endoplasmic reticulum membrane</location>
        <topology evidence="1">Multi-pass membrane protein</topology>
    </subcellularLocation>
</comment>
<sequence>MSLKSSPTGTPPPPRRASLPLSIRRVLIRVSNKKTSSRTTCSPTSLQILRVISQAGNSTDSGNSRGFEWFLPLVSLGLLQYMSASSNIIHDCDEVFNCWEPLHFLLYKSVFQIWEYSSQVNVFYAVRIFLGILSVISDAALVVALSRKSPPSSFSMYCMSLSSALFLFEKPAVAVSISAYGVILGWPFSILASVIFVTVMLMNLFKERIRNSFQGFVEIYLKIPSFIRHVEVVGIIGPTGTGKSTILKIMDGLLAPDKGEVLIRGKRRHGLISDDEIPGLGIGLVFQSAALFDSLTVRENALQDHYGKEGIAQSGLEVFAITNQFHYKCVMLLYVIDEIDAALAVQLDDSPFQAAAWKFRHPKLDTTGL</sequence>
<evidence type="ECO:0000256" key="6">
    <source>
        <dbReference type="ARBA" id="ARBA00022824"/>
    </source>
</evidence>
<protein>
    <recommendedName>
        <fullName evidence="10">ABC transporter domain-containing protein</fullName>
    </recommendedName>
</protein>
<evidence type="ECO:0000256" key="2">
    <source>
        <dbReference type="ARBA" id="ARBA00022448"/>
    </source>
</evidence>
<feature type="transmembrane region" description="Helical" evidence="9">
    <location>
        <begin position="124"/>
        <end position="145"/>
    </location>
</feature>
<feature type="transmembrane region" description="Helical" evidence="9">
    <location>
        <begin position="186"/>
        <end position="205"/>
    </location>
</feature>
<dbReference type="Gene3D" id="3.40.50.300">
    <property type="entry name" value="P-loop containing nucleotide triphosphate hydrolases"/>
    <property type="match status" value="1"/>
</dbReference>
<comment type="caution">
    <text evidence="11">The sequence shown here is derived from an EMBL/GenBank/DDBJ whole genome shotgun (WGS) entry which is preliminary data.</text>
</comment>
<evidence type="ECO:0000256" key="8">
    <source>
        <dbReference type="ARBA" id="ARBA00023136"/>
    </source>
</evidence>
<dbReference type="InterPro" id="IPR027417">
    <property type="entry name" value="P-loop_NTPase"/>
</dbReference>
<dbReference type="Pfam" id="PF03901">
    <property type="entry name" value="Glyco_transf_22"/>
    <property type="match status" value="1"/>
</dbReference>
<dbReference type="InterPro" id="IPR005599">
    <property type="entry name" value="GPI_mannosylTrfase"/>
</dbReference>
<proteinExistence type="predicted"/>
<dbReference type="EMBL" id="JAVIJP010000377">
    <property type="protein sequence ID" value="KAL3613044.1"/>
    <property type="molecule type" value="Genomic_DNA"/>
</dbReference>